<comment type="caution">
    <text evidence="2">The sequence shown here is derived from an EMBL/GenBank/DDBJ whole genome shotgun (WGS) entry which is preliminary data.</text>
</comment>
<dbReference type="Proteomes" id="UP001595956">
    <property type="component" value="Unassembled WGS sequence"/>
</dbReference>
<feature type="signal peptide" evidence="1">
    <location>
        <begin position="1"/>
        <end position="22"/>
    </location>
</feature>
<organism evidence="2 3">
    <name type="scientific">Nocardioides caricicola</name>
    <dbReference type="NCBI Taxonomy" id="634770"/>
    <lineage>
        <taxon>Bacteria</taxon>
        <taxon>Bacillati</taxon>
        <taxon>Actinomycetota</taxon>
        <taxon>Actinomycetes</taxon>
        <taxon>Propionibacteriales</taxon>
        <taxon>Nocardioidaceae</taxon>
        <taxon>Nocardioides</taxon>
    </lineage>
</organism>
<protein>
    <submittedName>
        <fullName evidence="2">MXAN_6640 family putative metalloprotease</fullName>
    </submittedName>
</protein>
<dbReference type="InterPro" id="IPR045690">
    <property type="entry name" value="DUF6055"/>
</dbReference>
<reference evidence="3" key="1">
    <citation type="journal article" date="2019" name="Int. J. Syst. Evol. Microbiol.">
        <title>The Global Catalogue of Microorganisms (GCM) 10K type strain sequencing project: providing services to taxonomists for standard genome sequencing and annotation.</title>
        <authorList>
            <consortium name="The Broad Institute Genomics Platform"/>
            <consortium name="The Broad Institute Genome Sequencing Center for Infectious Disease"/>
            <person name="Wu L."/>
            <person name="Ma J."/>
        </authorList>
    </citation>
    <scope>NUCLEOTIDE SEQUENCE [LARGE SCALE GENOMIC DNA]</scope>
    <source>
        <strain evidence="3">KACC 13778</strain>
    </source>
</reference>
<evidence type="ECO:0000256" key="1">
    <source>
        <dbReference type="SAM" id="SignalP"/>
    </source>
</evidence>
<dbReference type="NCBIfam" id="NF045524">
    <property type="entry name" value="MXAN_6640_HExxH"/>
    <property type="match status" value="1"/>
</dbReference>
<evidence type="ECO:0000313" key="2">
    <source>
        <dbReference type="EMBL" id="MFC5495082.1"/>
    </source>
</evidence>
<keyword evidence="1" id="KW-0732">Signal</keyword>
<keyword evidence="2" id="KW-0645">Protease</keyword>
<keyword evidence="3" id="KW-1185">Reference proteome</keyword>
<dbReference type="GO" id="GO:0008237">
    <property type="term" value="F:metallopeptidase activity"/>
    <property type="evidence" value="ECO:0007669"/>
    <property type="project" value="UniProtKB-KW"/>
</dbReference>
<dbReference type="EMBL" id="JBHSMD010000006">
    <property type="protein sequence ID" value="MFC5495082.1"/>
    <property type="molecule type" value="Genomic_DNA"/>
</dbReference>
<dbReference type="Pfam" id="PF19527">
    <property type="entry name" value="DUF6055"/>
    <property type="match status" value="1"/>
</dbReference>
<evidence type="ECO:0000313" key="3">
    <source>
        <dbReference type="Proteomes" id="UP001595956"/>
    </source>
</evidence>
<keyword evidence="2" id="KW-0378">Hydrolase</keyword>
<gene>
    <name evidence="2" type="ORF">ACFPKY_18365</name>
</gene>
<accession>A0ABW0N7M8</accession>
<proteinExistence type="predicted"/>
<keyword evidence="2" id="KW-0482">Metalloprotease</keyword>
<dbReference type="RefSeq" id="WP_345173858.1">
    <property type="nucleotide sequence ID" value="NZ_BAABFQ010000005.1"/>
</dbReference>
<sequence>MRRWILAVVVAVSLLTAVPATAAEDDPALVAAREAFAGDPTRDTTLVLRDLFMSLQQLDGSQRREAQAYLARPTDGATDQFGDGYSVPAQRKCRANICIHWVPTTADAPPSQAWVNSTLKFMNKVWRFEVGELGYRPPLGDARRGGNAKLDVYLKEVGARGVYGYCAPERRAKGRKWLASGYCVLDNDFAEAQYGAPPRESMRVTAAHEFFHAVQYSYDYGEDPWLMESTATWMEERVADDVNDNRQYLAHGQVGQPAQSLDRFNEQGFNQYGNWAFFEFLASRYGTRVVRSIWNEAGAFAGAGYQFSTAAVKSVLARHGGFVKVFRAYAGGNSVPARTYGEGKAWPAAPVSRTWELTKAQRRSTDTLRINHMASRNVKIRPGTGIRKGWKLRITVDGPPGRTSPAAYLVVRRKHGIGANPIRLNGKGVGRATIAFSPRSVSSATVSLVNASTRFSCWHRTNWSCQGRARDDQQRFTLTATAVPPRRR</sequence>
<name>A0ABW0N7M8_9ACTN</name>
<feature type="chain" id="PRO_5045574507" evidence="1">
    <location>
        <begin position="23"/>
        <end position="488"/>
    </location>
</feature>